<evidence type="ECO:0000256" key="1">
    <source>
        <dbReference type="SAM" id="MobiDB-lite"/>
    </source>
</evidence>
<dbReference type="AlphaFoldDB" id="A0A7Y9PEC8"/>
<gene>
    <name evidence="2" type="ORF">HDF17_000437</name>
</gene>
<protein>
    <submittedName>
        <fullName evidence="2">Uncharacterized protein</fullName>
    </submittedName>
</protein>
<name>A0A7Y9PEC8_9BACT</name>
<accession>A0A7Y9PEC8</accession>
<dbReference type="EMBL" id="JACCCW010000001">
    <property type="protein sequence ID" value="NYF78150.1"/>
    <property type="molecule type" value="Genomic_DNA"/>
</dbReference>
<comment type="caution">
    <text evidence="2">The sequence shown here is derived from an EMBL/GenBank/DDBJ whole genome shotgun (WGS) entry which is preliminary data.</text>
</comment>
<dbReference type="Proteomes" id="UP000589520">
    <property type="component" value="Unassembled WGS sequence"/>
</dbReference>
<proteinExistence type="predicted"/>
<organism evidence="2 3">
    <name type="scientific">Granulicella arctica</name>
    <dbReference type="NCBI Taxonomy" id="940613"/>
    <lineage>
        <taxon>Bacteria</taxon>
        <taxon>Pseudomonadati</taxon>
        <taxon>Acidobacteriota</taxon>
        <taxon>Terriglobia</taxon>
        <taxon>Terriglobales</taxon>
        <taxon>Acidobacteriaceae</taxon>
        <taxon>Granulicella</taxon>
    </lineage>
</organism>
<sequence>MQPGNNAAKRHTTELEADVSESDIIKDVTG</sequence>
<evidence type="ECO:0000313" key="2">
    <source>
        <dbReference type="EMBL" id="NYF78150.1"/>
    </source>
</evidence>
<reference evidence="2 3" key="1">
    <citation type="submission" date="2020-07" db="EMBL/GenBank/DDBJ databases">
        <title>Genomic Encyclopedia of Type Strains, Phase IV (KMG-V): Genome sequencing to study the core and pangenomes of soil and plant-associated prokaryotes.</title>
        <authorList>
            <person name="Whitman W."/>
        </authorList>
    </citation>
    <scope>NUCLEOTIDE SEQUENCE [LARGE SCALE GENOMIC DNA]</scope>
    <source>
        <strain evidence="2 3">X4EP2</strain>
    </source>
</reference>
<keyword evidence="3" id="KW-1185">Reference proteome</keyword>
<feature type="region of interest" description="Disordered" evidence="1">
    <location>
        <begin position="1"/>
        <end position="30"/>
    </location>
</feature>
<evidence type="ECO:0000313" key="3">
    <source>
        <dbReference type="Proteomes" id="UP000589520"/>
    </source>
</evidence>